<protein>
    <submittedName>
        <fullName evidence="2 3">Uncharacterized protein</fullName>
    </submittedName>
</protein>
<dbReference type="STRING" id="3218.A0A2K1KCX5"/>
<dbReference type="EnsemblPlants" id="Pp3c7_24820V3.1">
    <property type="protein sequence ID" value="PAC:32924515.CDS.1"/>
    <property type="gene ID" value="Pp3c7_24820"/>
</dbReference>
<feature type="compositionally biased region" description="Gly residues" evidence="1">
    <location>
        <begin position="1"/>
        <end position="10"/>
    </location>
</feature>
<evidence type="ECO:0000256" key="1">
    <source>
        <dbReference type="SAM" id="MobiDB-lite"/>
    </source>
</evidence>
<gene>
    <name evidence="2" type="ORF">PHYPA_010827</name>
</gene>
<organism evidence="2">
    <name type="scientific">Physcomitrium patens</name>
    <name type="common">Spreading-leaved earth moss</name>
    <name type="synonym">Physcomitrella patens</name>
    <dbReference type="NCBI Taxonomy" id="3218"/>
    <lineage>
        <taxon>Eukaryota</taxon>
        <taxon>Viridiplantae</taxon>
        <taxon>Streptophyta</taxon>
        <taxon>Embryophyta</taxon>
        <taxon>Bryophyta</taxon>
        <taxon>Bryophytina</taxon>
        <taxon>Bryopsida</taxon>
        <taxon>Funariidae</taxon>
        <taxon>Funariales</taxon>
        <taxon>Funariaceae</taxon>
        <taxon>Physcomitrium</taxon>
    </lineage>
</organism>
<dbReference type="EnsemblPlants" id="Pp3c7_24820V3.2">
    <property type="protein sequence ID" value="PAC:32924516.CDS.1"/>
    <property type="gene ID" value="Pp3c7_24820"/>
</dbReference>
<keyword evidence="4" id="KW-1185">Reference proteome</keyword>
<dbReference type="Gramene" id="Pp3c7_24820V3.2">
    <property type="protein sequence ID" value="PAC:32924516.CDS.1"/>
    <property type="gene ID" value="Pp3c7_24820"/>
</dbReference>
<accession>A0A2K1KCX5</accession>
<reference evidence="2 4" key="1">
    <citation type="journal article" date="2008" name="Science">
        <title>The Physcomitrella genome reveals evolutionary insights into the conquest of land by plants.</title>
        <authorList>
            <person name="Rensing S."/>
            <person name="Lang D."/>
            <person name="Zimmer A."/>
            <person name="Terry A."/>
            <person name="Salamov A."/>
            <person name="Shapiro H."/>
            <person name="Nishiyama T."/>
            <person name="Perroud P.-F."/>
            <person name="Lindquist E."/>
            <person name="Kamisugi Y."/>
            <person name="Tanahashi T."/>
            <person name="Sakakibara K."/>
            <person name="Fujita T."/>
            <person name="Oishi K."/>
            <person name="Shin-I T."/>
            <person name="Kuroki Y."/>
            <person name="Toyoda A."/>
            <person name="Suzuki Y."/>
            <person name="Hashimoto A."/>
            <person name="Yamaguchi K."/>
            <person name="Sugano A."/>
            <person name="Kohara Y."/>
            <person name="Fujiyama A."/>
            <person name="Anterola A."/>
            <person name="Aoki S."/>
            <person name="Ashton N."/>
            <person name="Barbazuk W.B."/>
            <person name="Barker E."/>
            <person name="Bennetzen J."/>
            <person name="Bezanilla M."/>
            <person name="Blankenship R."/>
            <person name="Cho S.H."/>
            <person name="Dutcher S."/>
            <person name="Estelle M."/>
            <person name="Fawcett J.A."/>
            <person name="Gundlach H."/>
            <person name="Hanada K."/>
            <person name="Heyl A."/>
            <person name="Hicks K.A."/>
            <person name="Hugh J."/>
            <person name="Lohr M."/>
            <person name="Mayer K."/>
            <person name="Melkozernov A."/>
            <person name="Murata T."/>
            <person name="Nelson D."/>
            <person name="Pils B."/>
            <person name="Prigge M."/>
            <person name="Reiss B."/>
            <person name="Renner T."/>
            <person name="Rombauts S."/>
            <person name="Rushton P."/>
            <person name="Sanderfoot A."/>
            <person name="Schween G."/>
            <person name="Shiu S.-H."/>
            <person name="Stueber K."/>
            <person name="Theodoulou F.L."/>
            <person name="Tu H."/>
            <person name="Van de Peer Y."/>
            <person name="Verrier P.J."/>
            <person name="Waters E."/>
            <person name="Wood A."/>
            <person name="Yang L."/>
            <person name="Cove D."/>
            <person name="Cuming A."/>
            <person name="Hasebe M."/>
            <person name="Lucas S."/>
            <person name="Mishler D.B."/>
            <person name="Reski R."/>
            <person name="Grigoriev I."/>
            <person name="Quatrano R.S."/>
            <person name="Boore J.L."/>
        </authorList>
    </citation>
    <scope>NUCLEOTIDE SEQUENCE [LARGE SCALE GENOMIC DNA]</scope>
    <source>
        <strain evidence="3 4">cv. Gransden 2004</strain>
    </source>
</reference>
<evidence type="ECO:0000313" key="4">
    <source>
        <dbReference type="Proteomes" id="UP000006727"/>
    </source>
</evidence>
<evidence type="ECO:0000313" key="2">
    <source>
        <dbReference type="EMBL" id="PNR51640.1"/>
    </source>
</evidence>
<feature type="compositionally biased region" description="Basic and acidic residues" evidence="1">
    <location>
        <begin position="11"/>
        <end position="20"/>
    </location>
</feature>
<reference evidence="3" key="3">
    <citation type="submission" date="2020-12" db="UniProtKB">
        <authorList>
            <consortium name="EnsemblPlants"/>
        </authorList>
    </citation>
    <scope>IDENTIFICATION</scope>
</reference>
<dbReference type="EMBL" id="ABEU02000007">
    <property type="protein sequence ID" value="PNR51640.1"/>
    <property type="molecule type" value="Genomic_DNA"/>
</dbReference>
<evidence type="ECO:0000313" key="3">
    <source>
        <dbReference type="EnsemblPlants" id="PAC:32924515.CDS.1"/>
    </source>
</evidence>
<dbReference type="Gramene" id="Pp3c7_24820V3.1">
    <property type="protein sequence ID" value="PAC:32924515.CDS.1"/>
    <property type="gene ID" value="Pp3c7_24820"/>
</dbReference>
<name>A0A2K1KCX5_PHYPA</name>
<feature type="region of interest" description="Disordered" evidence="1">
    <location>
        <begin position="1"/>
        <end position="20"/>
    </location>
</feature>
<dbReference type="InParanoid" id="A0A2K1KCX5"/>
<dbReference type="Proteomes" id="UP000006727">
    <property type="component" value="Chromosome 7"/>
</dbReference>
<proteinExistence type="predicted"/>
<sequence length="54" mass="5811">MAMGAQAGGKGGEDAVEWHLRPPNSKNPMAFFYDPVCRLLAGRLKIELVADIAP</sequence>
<dbReference type="AlphaFoldDB" id="A0A2K1KCX5"/>
<reference evidence="2 4" key="2">
    <citation type="journal article" date="2018" name="Plant J.">
        <title>The Physcomitrella patens chromosome-scale assembly reveals moss genome structure and evolution.</title>
        <authorList>
            <person name="Lang D."/>
            <person name="Ullrich K.K."/>
            <person name="Murat F."/>
            <person name="Fuchs J."/>
            <person name="Jenkins J."/>
            <person name="Haas F.B."/>
            <person name="Piednoel M."/>
            <person name="Gundlach H."/>
            <person name="Van Bel M."/>
            <person name="Meyberg R."/>
            <person name="Vives C."/>
            <person name="Morata J."/>
            <person name="Symeonidi A."/>
            <person name="Hiss M."/>
            <person name="Muchero W."/>
            <person name="Kamisugi Y."/>
            <person name="Saleh O."/>
            <person name="Blanc G."/>
            <person name="Decker E.L."/>
            <person name="van Gessel N."/>
            <person name="Grimwood J."/>
            <person name="Hayes R.D."/>
            <person name="Graham S.W."/>
            <person name="Gunter L.E."/>
            <person name="McDaniel S.F."/>
            <person name="Hoernstein S.N.W."/>
            <person name="Larsson A."/>
            <person name="Li F.W."/>
            <person name="Perroud P.F."/>
            <person name="Phillips J."/>
            <person name="Ranjan P."/>
            <person name="Rokshar D.S."/>
            <person name="Rothfels C.J."/>
            <person name="Schneider L."/>
            <person name="Shu S."/>
            <person name="Stevenson D.W."/>
            <person name="Thummler F."/>
            <person name="Tillich M."/>
            <person name="Villarreal Aguilar J.C."/>
            <person name="Widiez T."/>
            <person name="Wong G.K."/>
            <person name="Wymore A."/>
            <person name="Zhang Y."/>
            <person name="Zimmer A.D."/>
            <person name="Quatrano R.S."/>
            <person name="Mayer K.F.X."/>
            <person name="Goodstein D."/>
            <person name="Casacuberta J.M."/>
            <person name="Vandepoele K."/>
            <person name="Reski R."/>
            <person name="Cuming A.C."/>
            <person name="Tuskan G.A."/>
            <person name="Maumus F."/>
            <person name="Salse J."/>
            <person name="Schmutz J."/>
            <person name="Rensing S.A."/>
        </authorList>
    </citation>
    <scope>NUCLEOTIDE SEQUENCE [LARGE SCALE GENOMIC DNA]</scope>
    <source>
        <strain evidence="3 4">cv. Gransden 2004</strain>
    </source>
</reference>